<proteinExistence type="predicted"/>
<accession>A0A2N8HCE8</accession>
<evidence type="ECO:0000313" key="3">
    <source>
        <dbReference type="Proteomes" id="UP000236000"/>
    </source>
</evidence>
<name>A0A2N8HCE8_9BACT</name>
<keyword evidence="1" id="KW-0812">Transmembrane</keyword>
<dbReference type="Proteomes" id="UP000236000">
    <property type="component" value="Unassembled WGS sequence"/>
</dbReference>
<dbReference type="EMBL" id="PJKA01000012">
    <property type="protein sequence ID" value="PNC17534.1"/>
    <property type="molecule type" value="Genomic_DNA"/>
</dbReference>
<protein>
    <submittedName>
        <fullName evidence="2">Uncharacterized protein</fullName>
    </submittedName>
</protein>
<dbReference type="AlphaFoldDB" id="A0A2N8HCE8"/>
<keyword evidence="1" id="KW-1133">Transmembrane helix</keyword>
<sequence>MRPLSGPGLSCCGAFLCQIFSGFRAVREKISTYQQLTPIFNMLFTFYLQNTTILLTFNILYFKYHQKAYYPQM</sequence>
<comment type="caution">
    <text evidence="2">The sequence shown here is derived from an EMBL/GenBank/DDBJ whole genome shotgun (WGS) entry which is preliminary data.</text>
</comment>
<evidence type="ECO:0000313" key="2">
    <source>
        <dbReference type="EMBL" id="PNC17534.1"/>
    </source>
</evidence>
<keyword evidence="1" id="KW-0472">Membrane</keyword>
<reference evidence="2 3" key="1">
    <citation type="journal article" date="2017" name="BMC Genomics">
        <title>Genome sequencing of 39 Akkermansia muciniphila isolates reveals its population structure, genomic and functional diverisity, and global distribution in mammalian gut microbiotas.</title>
        <authorList>
            <person name="Guo X."/>
            <person name="Li S."/>
            <person name="Zhang J."/>
            <person name="Wu F."/>
            <person name="Li X."/>
            <person name="Wu D."/>
            <person name="Zhang M."/>
            <person name="Ou Z."/>
            <person name="Jie Z."/>
            <person name="Yan Q."/>
            <person name="Li P."/>
            <person name="Yi J."/>
            <person name="Peng Y."/>
        </authorList>
    </citation>
    <scope>NUCLEOTIDE SEQUENCE [LARGE SCALE GENOMIC DNA]</scope>
    <source>
        <strain evidence="2 3">GP24</strain>
    </source>
</reference>
<organism evidence="2 3">
    <name type="scientific">Akkermansia muciniphila</name>
    <dbReference type="NCBI Taxonomy" id="239935"/>
    <lineage>
        <taxon>Bacteria</taxon>
        <taxon>Pseudomonadati</taxon>
        <taxon>Verrucomicrobiota</taxon>
        <taxon>Verrucomicrobiia</taxon>
        <taxon>Verrucomicrobiales</taxon>
        <taxon>Akkermansiaceae</taxon>
        <taxon>Akkermansia</taxon>
    </lineage>
</organism>
<evidence type="ECO:0000256" key="1">
    <source>
        <dbReference type="SAM" id="Phobius"/>
    </source>
</evidence>
<feature type="transmembrane region" description="Helical" evidence="1">
    <location>
        <begin position="41"/>
        <end position="62"/>
    </location>
</feature>
<gene>
    <name evidence="2" type="ORF">CXU22_07190</name>
</gene>